<evidence type="ECO:0000256" key="8">
    <source>
        <dbReference type="SAM" id="Phobius"/>
    </source>
</evidence>
<dbReference type="SMART" id="SM00304">
    <property type="entry name" value="HAMP"/>
    <property type="match status" value="1"/>
</dbReference>
<protein>
    <submittedName>
        <fullName evidence="11">Methyl-accepting chemotaxis protein</fullName>
    </submittedName>
</protein>
<dbReference type="AlphaFoldDB" id="A0A3P3VSG9"/>
<dbReference type="PANTHER" id="PTHR32089:SF119">
    <property type="entry name" value="METHYL-ACCEPTING CHEMOTAXIS PROTEIN CTPL"/>
    <property type="match status" value="1"/>
</dbReference>
<feature type="transmembrane region" description="Helical" evidence="8">
    <location>
        <begin position="198"/>
        <end position="219"/>
    </location>
</feature>
<dbReference type="FunFam" id="1.10.287.950:FF:000001">
    <property type="entry name" value="Methyl-accepting chemotaxis sensory transducer"/>
    <property type="match status" value="1"/>
</dbReference>
<dbReference type="GO" id="GO:0016020">
    <property type="term" value="C:membrane"/>
    <property type="evidence" value="ECO:0007669"/>
    <property type="project" value="UniProtKB-SubCell"/>
</dbReference>
<dbReference type="SUPFAM" id="SSF58104">
    <property type="entry name" value="Methyl-accepting chemotaxis protein (MCP) signaling domain"/>
    <property type="match status" value="1"/>
</dbReference>
<dbReference type="Gene3D" id="1.10.287.950">
    <property type="entry name" value="Methyl-accepting chemotaxis protein"/>
    <property type="match status" value="1"/>
</dbReference>
<dbReference type="GO" id="GO:0004888">
    <property type="term" value="F:transmembrane signaling receptor activity"/>
    <property type="evidence" value="ECO:0007669"/>
    <property type="project" value="InterPro"/>
</dbReference>
<dbReference type="InterPro" id="IPR004090">
    <property type="entry name" value="Chemotax_Me-accpt_rcpt"/>
</dbReference>
<dbReference type="GO" id="GO:0007165">
    <property type="term" value="P:signal transduction"/>
    <property type="evidence" value="ECO:0007669"/>
    <property type="project" value="UniProtKB-KW"/>
</dbReference>
<dbReference type="InterPro" id="IPR024478">
    <property type="entry name" value="HlyB_4HB_MCP"/>
</dbReference>
<feature type="domain" description="Methyl-accepting transducer" evidence="9">
    <location>
        <begin position="276"/>
        <end position="512"/>
    </location>
</feature>
<evidence type="ECO:0000256" key="2">
    <source>
        <dbReference type="ARBA" id="ARBA00022692"/>
    </source>
</evidence>
<dbReference type="Pfam" id="PF12729">
    <property type="entry name" value="4HB_MCP_1"/>
    <property type="match status" value="1"/>
</dbReference>
<comment type="similarity">
    <text evidence="6">Belongs to the methyl-accepting chemotaxis (MCP) protein family.</text>
</comment>
<proteinExistence type="inferred from homology"/>
<dbReference type="PROSITE" id="PS50885">
    <property type="entry name" value="HAMP"/>
    <property type="match status" value="1"/>
</dbReference>
<reference evidence="11 12" key="2">
    <citation type="submission" date="2018-12" db="EMBL/GenBank/DDBJ databases">
        <title>Simiduia agarivorans gen. nov., sp. nov., a marine, agarolytic bacterium isolated from shallow coastal water from Keelung, Taiwan.</title>
        <authorList>
            <person name="Shieh W.Y."/>
        </authorList>
    </citation>
    <scope>NUCLEOTIDE SEQUENCE [LARGE SCALE GENOMIC DNA]</scope>
    <source>
        <strain evidence="11 12">GTF-13</strain>
    </source>
</reference>
<dbReference type="InterPro" id="IPR004089">
    <property type="entry name" value="MCPsignal_dom"/>
</dbReference>
<dbReference type="PANTHER" id="PTHR32089">
    <property type="entry name" value="METHYL-ACCEPTING CHEMOTAXIS PROTEIN MCPB"/>
    <property type="match status" value="1"/>
</dbReference>
<dbReference type="EMBL" id="QWEZ01000001">
    <property type="protein sequence ID" value="RRJ83743.1"/>
    <property type="molecule type" value="Genomic_DNA"/>
</dbReference>
<keyword evidence="5 7" id="KW-0807">Transducer</keyword>
<sequence>MQWINNLSFRMKLAIPVALLALLLMVIAIMGINNIGRVTGSTEGLAQRLLPKINLLLQADRDLYQAQVAERSLIFVNVGTDEYKALQKMHSENIQQVAERMAKFDALEDHPEDKKMVQQFGELFAQWRMTTEEINKQRTEGERTGRRIAIDLSFGKGAEQFDAARELIDKLTESVEEEIATEVAVAEEVSATSQSAQMISMLVGLVVCGAVGLFFPLLITGPLNQLLTRVQDISHGEGDLTQRVPVAGRDELGRLASAFNLFLEKLQTIMGQVSGSTTQSATAAEELSSITTDARKNVDEQHRVIQEVAAAVSEMAATVQEVARNAADAASAARDADENAREGQQVVQQAISSIERLASDVNSAAEVIRKVEQDSNTIGGVLDVIRGIAEQTNLLALNAAIEAARAGEQGRGFAVVADEVRTLASRTQQSTEEIQQMIEKLQQGAAEAVRVMEVGQNRANESVERATGAGAALGAITDAVAAISDMNTQIASAAEEQTAVTEEINRNITNLSDFSDRSNESAGHVNEASSELARLAADLQVEVSKFKV</sequence>
<dbReference type="Pfam" id="PF00015">
    <property type="entry name" value="MCPsignal"/>
    <property type="match status" value="1"/>
</dbReference>
<evidence type="ECO:0000256" key="3">
    <source>
        <dbReference type="ARBA" id="ARBA00022989"/>
    </source>
</evidence>
<accession>A0A3P3VSG9</accession>
<evidence type="ECO:0000256" key="7">
    <source>
        <dbReference type="PROSITE-ProRule" id="PRU00284"/>
    </source>
</evidence>
<dbReference type="PRINTS" id="PR00260">
    <property type="entry name" value="CHEMTRNSDUCR"/>
</dbReference>
<dbReference type="Pfam" id="PF00672">
    <property type="entry name" value="HAMP"/>
    <property type="match status" value="1"/>
</dbReference>
<evidence type="ECO:0000256" key="4">
    <source>
        <dbReference type="ARBA" id="ARBA00023136"/>
    </source>
</evidence>
<dbReference type="GO" id="GO:0006935">
    <property type="term" value="P:chemotaxis"/>
    <property type="evidence" value="ECO:0007669"/>
    <property type="project" value="InterPro"/>
</dbReference>
<evidence type="ECO:0000259" key="9">
    <source>
        <dbReference type="PROSITE" id="PS50111"/>
    </source>
</evidence>
<dbReference type="InterPro" id="IPR003660">
    <property type="entry name" value="HAMP_dom"/>
</dbReference>
<evidence type="ECO:0000313" key="11">
    <source>
        <dbReference type="EMBL" id="RRJ83743.1"/>
    </source>
</evidence>
<dbReference type="CDD" id="cd06225">
    <property type="entry name" value="HAMP"/>
    <property type="match status" value="1"/>
</dbReference>
<evidence type="ECO:0000256" key="6">
    <source>
        <dbReference type="ARBA" id="ARBA00029447"/>
    </source>
</evidence>
<keyword evidence="2 8" id="KW-0812">Transmembrane</keyword>
<evidence type="ECO:0000256" key="1">
    <source>
        <dbReference type="ARBA" id="ARBA00004141"/>
    </source>
</evidence>
<keyword evidence="3 8" id="KW-1133">Transmembrane helix</keyword>
<comment type="caution">
    <text evidence="11">The sequence shown here is derived from an EMBL/GenBank/DDBJ whole genome shotgun (WGS) entry which is preliminary data.</text>
</comment>
<keyword evidence="4 8" id="KW-0472">Membrane</keyword>
<name>A0A3P3VSG9_9GAMM</name>
<feature type="domain" description="HAMP" evidence="10">
    <location>
        <begin position="217"/>
        <end position="271"/>
    </location>
</feature>
<dbReference type="Proteomes" id="UP000280792">
    <property type="component" value="Unassembled WGS sequence"/>
</dbReference>
<evidence type="ECO:0000256" key="5">
    <source>
        <dbReference type="ARBA" id="ARBA00023224"/>
    </source>
</evidence>
<comment type="subcellular location">
    <subcellularLocation>
        <location evidence="1">Membrane</location>
        <topology evidence="1">Multi-pass membrane protein</topology>
    </subcellularLocation>
</comment>
<dbReference type="PROSITE" id="PS50111">
    <property type="entry name" value="CHEMOTAXIS_TRANSDUC_2"/>
    <property type="match status" value="1"/>
</dbReference>
<gene>
    <name evidence="11" type="ORF">D0544_01065</name>
</gene>
<evidence type="ECO:0000313" key="12">
    <source>
        <dbReference type="Proteomes" id="UP000280792"/>
    </source>
</evidence>
<dbReference type="SMART" id="SM00283">
    <property type="entry name" value="MA"/>
    <property type="match status" value="1"/>
</dbReference>
<dbReference type="RefSeq" id="WP_125014005.1">
    <property type="nucleotide sequence ID" value="NZ_QWEZ01000001.1"/>
</dbReference>
<dbReference type="CDD" id="cd11386">
    <property type="entry name" value="MCP_signal"/>
    <property type="match status" value="1"/>
</dbReference>
<keyword evidence="12" id="KW-1185">Reference proteome</keyword>
<reference evidence="11 12" key="1">
    <citation type="submission" date="2018-08" db="EMBL/GenBank/DDBJ databases">
        <authorList>
            <person name="Khan S.A."/>
        </authorList>
    </citation>
    <scope>NUCLEOTIDE SEQUENCE [LARGE SCALE GENOMIC DNA]</scope>
    <source>
        <strain evidence="11 12">GTF-13</strain>
    </source>
</reference>
<evidence type="ECO:0000259" key="10">
    <source>
        <dbReference type="PROSITE" id="PS50885"/>
    </source>
</evidence>
<organism evidence="11 12">
    <name type="scientific">Aestuariirhabdus litorea</name>
    <dbReference type="NCBI Taxonomy" id="2528527"/>
    <lineage>
        <taxon>Bacteria</taxon>
        <taxon>Pseudomonadati</taxon>
        <taxon>Pseudomonadota</taxon>
        <taxon>Gammaproteobacteria</taxon>
        <taxon>Oceanospirillales</taxon>
        <taxon>Aestuariirhabdaceae</taxon>
        <taxon>Aestuariirhabdus</taxon>
    </lineage>
</organism>